<evidence type="ECO:0000313" key="1">
    <source>
        <dbReference type="EMBL" id="DAF48702.1"/>
    </source>
</evidence>
<sequence length="132" mass="14524">MIDAICASLHNYFAVDIVPGEYTVNDGEITLPFLAAGQFFRVVGSVFCDGVYRYGDKLPADETFDGAIWALAIPPALDAIAVEIEEWKAKNADVLASPYQSESFGGYSYTKGSDSASWQGVFAKRLNRWRKL</sequence>
<reference evidence="1" key="1">
    <citation type="journal article" date="2021" name="Proc. Natl. Acad. Sci. U.S.A.">
        <title>A Catalog of Tens of Thousands of Viruses from Human Metagenomes Reveals Hidden Associations with Chronic Diseases.</title>
        <authorList>
            <person name="Tisza M.J."/>
            <person name="Buck C.B."/>
        </authorList>
    </citation>
    <scope>NUCLEOTIDE SEQUENCE</scope>
    <source>
        <strain evidence="1">CtrCv3</strain>
    </source>
</reference>
<accession>A0A8S5SCM4</accession>
<protein>
    <submittedName>
        <fullName evidence="1">Uncharacterized protein</fullName>
    </submittedName>
</protein>
<proteinExistence type="predicted"/>
<organism evidence="1">
    <name type="scientific">Siphoviridae sp. ctrCv3</name>
    <dbReference type="NCBI Taxonomy" id="2827954"/>
    <lineage>
        <taxon>Viruses</taxon>
        <taxon>Duplodnaviria</taxon>
        <taxon>Heunggongvirae</taxon>
        <taxon>Uroviricota</taxon>
        <taxon>Caudoviricetes</taxon>
    </lineage>
</organism>
<name>A0A8S5SCM4_9CAUD</name>
<dbReference type="EMBL" id="BK032572">
    <property type="protein sequence ID" value="DAF48702.1"/>
    <property type="molecule type" value="Genomic_DNA"/>
</dbReference>